<feature type="compositionally biased region" description="Pro residues" evidence="1">
    <location>
        <begin position="311"/>
        <end position="322"/>
    </location>
</feature>
<dbReference type="Proteomes" id="UP001465976">
    <property type="component" value="Unassembled WGS sequence"/>
</dbReference>
<comment type="caution">
    <text evidence="2">The sequence shown here is derived from an EMBL/GenBank/DDBJ whole genome shotgun (WGS) entry which is preliminary data.</text>
</comment>
<gene>
    <name evidence="2" type="ORF">V5O48_014214</name>
</gene>
<feature type="region of interest" description="Disordered" evidence="1">
    <location>
        <begin position="96"/>
        <end position="115"/>
    </location>
</feature>
<reference evidence="2 3" key="1">
    <citation type="submission" date="2024-02" db="EMBL/GenBank/DDBJ databases">
        <title>A draft genome for the cacao thread blight pathogen Marasmius crinis-equi.</title>
        <authorList>
            <person name="Cohen S.P."/>
            <person name="Baruah I.K."/>
            <person name="Amoako-Attah I."/>
            <person name="Bukari Y."/>
            <person name="Meinhardt L.W."/>
            <person name="Bailey B.A."/>
        </authorList>
    </citation>
    <scope>NUCLEOTIDE SEQUENCE [LARGE SCALE GENOMIC DNA]</scope>
    <source>
        <strain evidence="2 3">GH-76</strain>
    </source>
</reference>
<proteinExistence type="predicted"/>
<keyword evidence="3" id="KW-1185">Reference proteome</keyword>
<accession>A0ABR3EXY6</accession>
<feature type="region of interest" description="Disordered" evidence="1">
    <location>
        <begin position="293"/>
        <end position="359"/>
    </location>
</feature>
<protein>
    <submittedName>
        <fullName evidence="2">Uncharacterized protein</fullName>
    </submittedName>
</protein>
<feature type="compositionally biased region" description="Basic and acidic residues" evidence="1">
    <location>
        <begin position="106"/>
        <end position="115"/>
    </location>
</feature>
<evidence type="ECO:0000256" key="1">
    <source>
        <dbReference type="SAM" id="MobiDB-lite"/>
    </source>
</evidence>
<sequence length="480" mass="50397">MLNSPTVAVGTNAYSVPVLPQLYDIIMDSPLPDLPPLPEPAPQSNDPPARQSSPLDVDMTTDISQTVPATATTNERPLTRQTSCTFTNATTSAPSTLAAAKKGKGKEKAKPLEHPAEDEAAVKNVHDAGVYKRLDLAPPASGESVPAYRARESDNLYKVAAKTIALEDKIALFEADFKSEKLALVTTTQEIHLICEERRIQAERIESALVTYNAPNITENPLGICTGYPAGFLVAPYPAPCTGTPRRPAGSPRLKAYQAVAALKDKVAVMESSFGAIEDTISTLSSAVDNLSINSSSSTPRSAANNDDLPALPPLPSVPPSPTKRTAAAAGLDVFPPRSTPAPSVTTPPAPSVTTPTPALAIRTNGTGSTDVLFAPYHNNSPIPPREAAVGILRKLRIGIKDFRTAYRSGRYPNALVIRTADETAARLVVAAISPDIRPAEMDDATAVLLPPSADVFDMALLAGPQPQPVAGPSSLGYAG</sequence>
<feature type="compositionally biased region" description="Pro residues" evidence="1">
    <location>
        <begin position="32"/>
        <end position="41"/>
    </location>
</feature>
<feature type="compositionally biased region" description="Polar residues" evidence="1">
    <location>
        <begin position="293"/>
        <end position="302"/>
    </location>
</feature>
<feature type="compositionally biased region" description="Polar residues" evidence="1">
    <location>
        <begin position="43"/>
        <end position="54"/>
    </location>
</feature>
<name>A0ABR3EXY6_9AGAR</name>
<evidence type="ECO:0000313" key="2">
    <source>
        <dbReference type="EMBL" id="KAL0567777.1"/>
    </source>
</evidence>
<dbReference type="EMBL" id="JBAHYK010001498">
    <property type="protein sequence ID" value="KAL0567777.1"/>
    <property type="molecule type" value="Genomic_DNA"/>
</dbReference>
<feature type="region of interest" description="Disordered" evidence="1">
    <location>
        <begin position="30"/>
        <end position="59"/>
    </location>
</feature>
<evidence type="ECO:0000313" key="3">
    <source>
        <dbReference type="Proteomes" id="UP001465976"/>
    </source>
</evidence>
<organism evidence="2 3">
    <name type="scientific">Marasmius crinis-equi</name>
    <dbReference type="NCBI Taxonomy" id="585013"/>
    <lineage>
        <taxon>Eukaryota</taxon>
        <taxon>Fungi</taxon>
        <taxon>Dikarya</taxon>
        <taxon>Basidiomycota</taxon>
        <taxon>Agaricomycotina</taxon>
        <taxon>Agaricomycetes</taxon>
        <taxon>Agaricomycetidae</taxon>
        <taxon>Agaricales</taxon>
        <taxon>Marasmiineae</taxon>
        <taxon>Marasmiaceae</taxon>
        <taxon>Marasmius</taxon>
    </lineage>
</organism>